<dbReference type="InterPro" id="IPR015414">
    <property type="entry name" value="TMEM64"/>
</dbReference>
<keyword evidence="9" id="KW-1185">Reference proteome</keyword>
<evidence type="ECO:0000256" key="2">
    <source>
        <dbReference type="ARBA" id="ARBA00022475"/>
    </source>
</evidence>
<keyword evidence="2 6" id="KW-1003">Cell membrane</keyword>
<gene>
    <name evidence="8" type="ORF">HJG44_02730</name>
</gene>
<dbReference type="GO" id="GO:0005886">
    <property type="term" value="C:plasma membrane"/>
    <property type="evidence" value="ECO:0007669"/>
    <property type="project" value="UniProtKB-SubCell"/>
</dbReference>
<name>A0A849I4K0_9HYPH</name>
<dbReference type="RefSeq" id="WP_171216784.1">
    <property type="nucleotide sequence ID" value="NZ_JABEPP010000001.1"/>
</dbReference>
<dbReference type="InterPro" id="IPR032816">
    <property type="entry name" value="VTT_dom"/>
</dbReference>
<comment type="similarity">
    <text evidence="6">Belongs to the TVP38/TMEM64 family.</text>
</comment>
<dbReference type="EMBL" id="JABEPP010000001">
    <property type="protein sequence ID" value="NNM71309.1"/>
    <property type="molecule type" value="Genomic_DNA"/>
</dbReference>
<feature type="transmembrane region" description="Helical" evidence="6">
    <location>
        <begin position="162"/>
        <end position="184"/>
    </location>
</feature>
<feature type="transmembrane region" description="Helical" evidence="6">
    <location>
        <begin position="12"/>
        <end position="35"/>
    </location>
</feature>
<feature type="transmembrane region" description="Helical" evidence="6">
    <location>
        <begin position="55"/>
        <end position="75"/>
    </location>
</feature>
<protein>
    <recommendedName>
        <fullName evidence="6">TVP38/TMEM64 family membrane protein</fullName>
    </recommendedName>
</protein>
<proteinExistence type="inferred from homology"/>
<feature type="domain" description="VTT" evidence="7">
    <location>
        <begin position="35"/>
        <end position="151"/>
    </location>
</feature>
<evidence type="ECO:0000313" key="8">
    <source>
        <dbReference type="EMBL" id="NNM71309.1"/>
    </source>
</evidence>
<evidence type="ECO:0000256" key="4">
    <source>
        <dbReference type="ARBA" id="ARBA00022989"/>
    </source>
</evidence>
<evidence type="ECO:0000256" key="5">
    <source>
        <dbReference type="ARBA" id="ARBA00023136"/>
    </source>
</evidence>
<accession>A0A849I4K0</accession>
<evidence type="ECO:0000256" key="3">
    <source>
        <dbReference type="ARBA" id="ARBA00022692"/>
    </source>
</evidence>
<dbReference type="Pfam" id="PF09335">
    <property type="entry name" value="VTT_dom"/>
    <property type="match status" value="1"/>
</dbReference>
<keyword evidence="5 6" id="KW-0472">Membrane</keyword>
<comment type="caution">
    <text evidence="8">The sequence shown here is derived from an EMBL/GenBank/DDBJ whole genome shotgun (WGS) entry which is preliminary data.</text>
</comment>
<comment type="subcellular location">
    <subcellularLocation>
        <location evidence="1 6">Cell membrane</location>
        <topology evidence="1 6">Multi-pass membrane protein</topology>
    </subcellularLocation>
</comment>
<dbReference type="Proteomes" id="UP000564885">
    <property type="component" value="Unassembled WGS sequence"/>
</dbReference>
<evidence type="ECO:0000256" key="6">
    <source>
        <dbReference type="RuleBase" id="RU366058"/>
    </source>
</evidence>
<reference evidence="8 9" key="1">
    <citation type="submission" date="2020-04" db="EMBL/GenBank/DDBJ databases">
        <title>Enterovirga sp. isolate from soil.</title>
        <authorList>
            <person name="Chea S."/>
            <person name="Kim D.-U."/>
        </authorList>
    </citation>
    <scope>NUCLEOTIDE SEQUENCE [LARGE SCALE GENOMIC DNA]</scope>
    <source>
        <strain evidence="8 9">DB1703</strain>
    </source>
</reference>
<dbReference type="PANTHER" id="PTHR12677:SF59">
    <property type="entry name" value="GOLGI APPARATUS MEMBRANE PROTEIN TVP38-RELATED"/>
    <property type="match status" value="1"/>
</dbReference>
<comment type="caution">
    <text evidence="6">Lacks conserved residue(s) required for the propagation of feature annotation.</text>
</comment>
<dbReference type="PANTHER" id="PTHR12677">
    <property type="entry name" value="GOLGI APPARATUS MEMBRANE PROTEIN TVP38-RELATED"/>
    <property type="match status" value="1"/>
</dbReference>
<keyword evidence="4 6" id="KW-1133">Transmembrane helix</keyword>
<keyword evidence="3 6" id="KW-0812">Transmembrane</keyword>
<evidence type="ECO:0000256" key="1">
    <source>
        <dbReference type="ARBA" id="ARBA00004651"/>
    </source>
</evidence>
<dbReference type="AlphaFoldDB" id="A0A849I4K0"/>
<feature type="transmembrane region" description="Helical" evidence="6">
    <location>
        <begin position="131"/>
        <end position="150"/>
    </location>
</feature>
<evidence type="ECO:0000259" key="7">
    <source>
        <dbReference type="Pfam" id="PF09335"/>
    </source>
</evidence>
<sequence length="196" mass="20735">MTSVFETSAAFVSTAGLWSPVLIVCAFVFGALVAVPRPLLSVVCGFAFGWWGLPLAFVSAALGASLVFVVGRHLLRPRISERVARSRVADAAFRAVELEGFRAVLLLRMSPVVPSSIQSYLFSITSLDFRAYIAGTVLGTLPAMVLQVWTGTLGRTMIEAGLPAGTTALWAMGLVALVLATALIGRRLRGLLLAEG</sequence>
<evidence type="ECO:0000313" key="9">
    <source>
        <dbReference type="Proteomes" id="UP000564885"/>
    </source>
</evidence>
<organism evidence="8 9">
    <name type="scientific">Enterovirga aerilata</name>
    <dbReference type="NCBI Taxonomy" id="2730920"/>
    <lineage>
        <taxon>Bacteria</taxon>
        <taxon>Pseudomonadati</taxon>
        <taxon>Pseudomonadota</taxon>
        <taxon>Alphaproteobacteria</taxon>
        <taxon>Hyphomicrobiales</taxon>
        <taxon>Methylobacteriaceae</taxon>
        <taxon>Enterovirga</taxon>
    </lineage>
</organism>